<dbReference type="SUPFAM" id="SSF46955">
    <property type="entry name" value="Putative DNA-binding domain"/>
    <property type="match status" value="1"/>
</dbReference>
<gene>
    <name evidence="6" type="ORF">HYN46_05135</name>
</gene>
<keyword evidence="7" id="KW-1185">Reference proteome</keyword>
<organism evidence="6 7">
    <name type="scientific">Aquirhabdus parva</name>
    <dbReference type="NCBI Taxonomy" id="2283318"/>
    <lineage>
        <taxon>Bacteria</taxon>
        <taxon>Pseudomonadati</taxon>
        <taxon>Pseudomonadota</taxon>
        <taxon>Gammaproteobacteria</taxon>
        <taxon>Moraxellales</taxon>
        <taxon>Moraxellaceae</taxon>
        <taxon>Aquirhabdus</taxon>
    </lineage>
</organism>
<keyword evidence="2" id="KW-0238">DNA-binding</keyword>
<evidence type="ECO:0000259" key="5">
    <source>
        <dbReference type="PROSITE" id="PS50937"/>
    </source>
</evidence>
<dbReference type="GO" id="GO:0003700">
    <property type="term" value="F:DNA-binding transcription factor activity"/>
    <property type="evidence" value="ECO:0007669"/>
    <property type="project" value="InterPro"/>
</dbReference>
<keyword evidence="3" id="KW-0804">Transcription</keyword>
<dbReference type="Gene3D" id="1.10.1660.10">
    <property type="match status" value="1"/>
</dbReference>
<dbReference type="InterPro" id="IPR047057">
    <property type="entry name" value="MerR_fam"/>
</dbReference>
<dbReference type="PROSITE" id="PS00552">
    <property type="entry name" value="HTH_MERR_1"/>
    <property type="match status" value="1"/>
</dbReference>
<dbReference type="InterPro" id="IPR000551">
    <property type="entry name" value="MerR-type_HTH_dom"/>
</dbReference>
<feature type="coiled-coil region" evidence="4">
    <location>
        <begin position="76"/>
        <end position="114"/>
    </location>
</feature>
<evidence type="ECO:0000256" key="3">
    <source>
        <dbReference type="ARBA" id="ARBA00023163"/>
    </source>
</evidence>
<dbReference type="EMBL" id="CP031222">
    <property type="protein sequence ID" value="AXI02274.1"/>
    <property type="molecule type" value="Genomic_DNA"/>
</dbReference>
<protein>
    <submittedName>
        <fullName evidence="6">MerR family transcriptional regulator</fullName>
    </submittedName>
</protein>
<feature type="domain" description="HTH merR-type" evidence="5">
    <location>
        <begin position="1"/>
        <end position="69"/>
    </location>
</feature>
<evidence type="ECO:0000256" key="4">
    <source>
        <dbReference type="SAM" id="Coils"/>
    </source>
</evidence>
<evidence type="ECO:0000313" key="7">
    <source>
        <dbReference type="Proteomes" id="UP000253940"/>
    </source>
</evidence>
<dbReference type="Pfam" id="PF13411">
    <property type="entry name" value="MerR_1"/>
    <property type="match status" value="1"/>
</dbReference>
<dbReference type="GO" id="GO:0003677">
    <property type="term" value="F:DNA binding"/>
    <property type="evidence" value="ECO:0007669"/>
    <property type="project" value="UniProtKB-KW"/>
</dbReference>
<dbReference type="KEGG" id="mbah:HYN46_05135"/>
<evidence type="ECO:0000256" key="2">
    <source>
        <dbReference type="ARBA" id="ARBA00023125"/>
    </source>
</evidence>
<evidence type="ECO:0000313" key="6">
    <source>
        <dbReference type="EMBL" id="AXI02274.1"/>
    </source>
</evidence>
<dbReference type="InterPro" id="IPR009061">
    <property type="entry name" value="DNA-bd_dom_put_sf"/>
</dbReference>
<dbReference type="PANTHER" id="PTHR30204">
    <property type="entry name" value="REDOX-CYCLING DRUG-SENSING TRANSCRIPTIONAL ACTIVATOR SOXR"/>
    <property type="match status" value="1"/>
</dbReference>
<dbReference type="RefSeq" id="WP_114898384.1">
    <property type="nucleotide sequence ID" value="NZ_CP031222.1"/>
</dbReference>
<name>A0A345P4R5_9GAMM</name>
<dbReference type="OrthoDB" id="9808480at2"/>
<reference evidence="6 7" key="1">
    <citation type="submission" date="2018-07" db="EMBL/GenBank/DDBJ databases">
        <title>Genome sequencing of Moraxellaceae gen. HYN0046.</title>
        <authorList>
            <person name="Kim M."/>
            <person name="Yi H."/>
        </authorList>
    </citation>
    <scope>NUCLEOTIDE SEQUENCE [LARGE SCALE GENOMIC DNA]</scope>
    <source>
        <strain evidence="6 7">HYN0046</strain>
    </source>
</reference>
<dbReference type="Proteomes" id="UP000253940">
    <property type="component" value="Chromosome"/>
</dbReference>
<dbReference type="SMART" id="SM00422">
    <property type="entry name" value="HTH_MERR"/>
    <property type="match status" value="1"/>
</dbReference>
<proteinExistence type="predicted"/>
<dbReference type="PRINTS" id="PR00040">
    <property type="entry name" value="HTHMERR"/>
</dbReference>
<dbReference type="AlphaFoldDB" id="A0A345P4R5"/>
<dbReference type="PROSITE" id="PS50937">
    <property type="entry name" value="HTH_MERR_2"/>
    <property type="match status" value="1"/>
</dbReference>
<sequence>MKIGELAKQSGLASSRIRFYEARGLIGKVHRKANGYREYPAQTLQLLRIITCAQQVGFTLEEIHNMLPENTKGWQHDELLTRLRQKILEIDALQQRLTQNKAQLLSIIDSIENKPEHLECSANAQRVLAQLEI</sequence>
<accession>A0A345P4R5</accession>
<keyword evidence="4" id="KW-0175">Coiled coil</keyword>
<keyword evidence="1" id="KW-0805">Transcription regulation</keyword>
<evidence type="ECO:0000256" key="1">
    <source>
        <dbReference type="ARBA" id="ARBA00023015"/>
    </source>
</evidence>
<dbReference type="PANTHER" id="PTHR30204:SF94">
    <property type="entry name" value="HEAVY METAL-DEPENDENT TRANSCRIPTIONAL REGULATOR HI_0293-RELATED"/>
    <property type="match status" value="1"/>
</dbReference>